<proteinExistence type="predicted"/>
<dbReference type="EMBL" id="JAYMYJ010000150">
    <property type="protein sequence ID" value="MEB4593099.1"/>
    <property type="molecule type" value="Genomic_DNA"/>
</dbReference>
<dbReference type="RefSeq" id="WP_324697786.1">
    <property type="nucleotide sequence ID" value="NZ_JAYMYJ010000150.1"/>
</dbReference>
<sequence>MPLSSPAQRSPLHTRTLTMQGFARDDGLFDIEGHLTDTKPFDIPNVDRGGAIPAGDALHDMWVRLTIDQEMVVRDAEAVTEWAPFNHCQGGPQTFRRLIGVRMGPGWNAKVKELLGGTQGCTHITEMLAQMATTAFQSLYNHRREEANREPGKKPVILDTCYALASDGPVVARQWPQFYQLKQQG</sequence>
<reference evidence="2" key="1">
    <citation type="submission" date="2023-07" db="EMBL/GenBank/DDBJ databases">
        <title>The carbon used by Thiothrix.</title>
        <authorList>
            <person name="Chen L."/>
        </authorList>
    </citation>
    <scope>NUCLEOTIDE SEQUENCE [LARGE SCALE GENOMIC DNA]</scope>
</reference>
<dbReference type="InterPro" id="IPR021312">
    <property type="entry name" value="DUF2889"/>
</dbReference>
<accession>A0ABU6D203</accession>
<comment type="caution">
    <text evidence="1">The sequence shown here is derived from an EMBL/GenBank/DDBJ whole genome shotgun (WGS) entry which is preliminary data.</text>
</comment>
<reference evidence="1 2" key="2">
    <citation type="submission" date="2024-01" db="EMBL/GenBank/DDBJ databases">
        <authorList>
            <person name="Xie X."/>
        </authorList>
    </citation>
    <scope>NUCLEOTIDE SEQUENCE [LARGE SCALE GENOMIC DNA]</scope>
    <source>
        <strain evidence="1">SCUT-1</strain>
    </source>
</reference>
<evidence type="ECO:0000313" key="1">
    <source>
        <dbReference type="EMBL" id="MEB4593099.1"/>
    </source>
</evidence>
<evidence type="ECO:0000313" key="2">
    <source>
        <dbReference type="Proteomes" id="UP001308005"/>
    </source>
</evidence>
<organism evidence="1 2">
    <name type="scientific">Candidatus Thiothrix phosphatis</name>
    <dbReference type="NCBI Taxonomy" id="3112415"/>
    <lineage>
        <taxon>Bacteria</taxon>
        <taxon>Pseudomonadati</taxon>
        <taxon>Pseudomonadota</taxon>
        <taxon>Gammaproteobacteria</taxon>
        <taxon>Thiotrichales</taxon>
        <taxon>Thiotrichaceae</taxon>
        <taxon>Thiothrix</taxon>
    </lineage>
</organism>
<dbReference type="Proteomes" id="UP001308005">
    <property type="component" value="Unassembled WGS sequence"/>
</dbReference>
<gene>
    <name evidence="1" type="ORF">VSS37_19115</name>
</gene>
<name>A0ABU6D203_9GAMM</name>
<protein>
    <submittedName>
        <fullName evidence="1">DUF2889 domain-containing protein</fullName>
    </submittedName>
</protein>
<keyword evidence="2" id="KW-1185">Reference proteome</keyword>
<dbReference type="Pfam" id="PF11136">
    <property type="entry name" value="DUF2889"/>
    <property type="match status" value="1"/>
</dbReference>